<dbReference type="PANTHER" id="PTHR30185:SF18">
    <property type="entry name" value="TRANSCRIPTIONAL REGULATOR MTLR"/>
    <property type="match status" value="1"/>
</dbReference>
<keyword evidence="2" id="KW-0677">Repeat</keyword>
<dbReference type="PROSITE" id="PS00372">
    <property type="entry name" value="PTS_EIIA_TYPE_2_HIS"/>
    <property type="match status" value="1"/>
</dbReference>
<dbReference type="EMBL" id="CTEN01000001">
    <property type="protein sequence ID" value="CQR24104.1"/>
    <property type="molecule type" value="Genomic_DNA"/>
</dbReference>
<dbReference type="Gene3D" id="1.10.1790.10">
    <property type="entry name" value="PRD domain"/>
    <property type="match status" value="1"/>
</dbReference>
<dbReference type="SUPFAM" id="SSF55804">
    <property type="entry name" value="Phoshotransferase/anion transport protein"/>
    <property type="match status" value="1"/>
</dbReference>
<reference evidence="9" key="1">
    <citation type="submission" date="2015-03" db="EMBL/GenBank/DDBJ databases">
        <authorList>
            <person name="Urmite Genomes"/>
        </authorList>
    </citation>
    <scope>NUCLEOTIDE SEQUENCE [LARGE SCALE GENOMIC DNA]</scope>
    <source>
        <strain evidence="9">FF10</strain>
    </source>
</reference>
<feature type="domain" description="PRD" evidence="7">
    <location>
        <begin position="288"/>
        <end position="395"/>
    </location>
</feature>
<dbReference type="Pfam" id="PF00874">
    <property type="entry name" value="PRD"/>
    <property type="match status" value="1"/>
</dbReference>
<dbReference type="InterPro" id="IPR036095">
    <property type="entry name" value="PTS_EIIB-like_sf"/>
</dbReference>
<keyword evidence="4" id="KW-0804">Transcription</keyword>
<dbReference type="Proteomes" id="UP000198604">
    <property type="component" value="Unassembled WGS sequence"/>
</dbReference>
<dbReference type="GO" id="GO:0006355">
    <property type="term" value="P:regulation of DNA-templated transcription"/>
    <property type="evidence" value="ECO:0007669"/>
    <property type="project" value="InterPro"/>
</dbReference>
<organism evidence="8 9">
    <name type="scientific">Streptococcus varani</name>
    <dbReference type="NCBI Taxonomy" id="1608583"/>
    <lineage>
        <taxon>Bacteria</taxon>
        <taxon>Bacillati</taxon>
        <taxon>Bacillota</taxon>
        <taxon>Bacilli</taxon>
        <taxon>Lactobacillales</taxon>
        <taxon>Streptococcaceae</taxon>
        <taxon>Streptococcus</taxon>
    </lineage>
</organism>
<keyword evidence="3" id="KW-0805">Transcription regulation</keyword>
<dbReference type="Gene3D" id="3.40.50.2300">
    <property type="match status" value="1"/>
</dbReference>
<dbReference type="AlphaFoldDB" id="A0A0E3WEQ4"/>
<dbReference type="CDD" id="cd00211">
    <property type="entry name" value="PTS_IIA_fru"/>
    <property type="match status" value="1"/>
</dbReference>
<gene>
    <name evidence="8" type="ORF">BN1356_00467</name>
</gene>
<dbReference type="InterPro" id="IPR050661">
    <property type="entry name" value="BglG_antiterminators"/>
</dbReference>
<dbReference type="OrthoDB" id="369398at2"/>
<evidence type="ECO:0000259" key="6">
    <source>
        <dbReference type="PROSITE" id="PS51099"/>
    </source>
</evidence>
<evidence type="ECO:0000256" key="2">
    <source>
        <dbReference type="ARBA" id="ARBA00022737"/>
    </source>
</evidence>
<dbReference type="InterPro" id="IPR002178">
    <property type="entry name" value="PTS_EIIA_type-2_dom"/>
</dbReference>
<evidence type="ECO:0000259" key="5">
    <source>
        <dbReference type="PROSITE" id="PS51094"/>
    </source>
</evidence>
<dbReference type="CDD" id="cd05568">
    <property type="entry name" value="PTS_IIB_bgl_like"/>
    <property type="match status" value="1"/>
</dbReference>
<keyword evidence="1" id="KW-0808">Transferase</keyword>
<dbReference type="RefSeq" id="WP_093649809.1">
    <property type="nucleotide sequence ID" value="NZ_CTEN01000001.1"/>
</dbReference>
<protein>
    <submittedName>
        <fullName evidence="8">PRD domain/PTS system IIA domain-containing protein</fullName>
    </submittedName>
</protein>
<evidence type="ECO:0000259" key="7">
    <source>
        <dbReference type="PROSITE" id="PS51372"/>
    </source>
</evidence>
<dbReference type="PANTHER" id="PTHR30185">
    <property type="entry name" value="CRYPTIC BETA-GLUCOSIDE BGL OPERON ANTITERMINATOR"/>
    <property type="match status" value="1"/>
</dbReference>
<dbReference type="GO" id="GO:0009401">
    <property type="term" value="P:phosphoenolpyruvate-dependent sugar phosphotransferase system"/>
    <property type="evidence" value="ECO:0007669"/>
    <property type="project" value="InterPro"/>
</dbReference>
<evidence type="ECO:0000313" key="8">
    <source>
        <dbReference type="EMBL" id="CQR24104.1"/>
    </source>
</evidence>
<feature type="domain" description="PTS EIIA type-2" evidence="5">
    <location>
        <begin position="535"/>
        <end position="678"/>
    </location>
</feature>
<evidence type="ECO:0000256" key="4">
    <source>
        <dbReference type="ARBA" id="ARBA00023163"/>
    </source>
</evidence>
<evidence type="ECO:0000313" key="9">
    <source>
        <dbReference type="Proteomes" id="UP000198604"/>
    </source>
</evidence>
<dbReference type="SUPFAM" id="SSF52794">
    <property type="entry name" value="PTS system IIB component-like"/>
    <property type="match status" value="1"/>
</dbReference>
<dbReference type="GO" id="GO:0008982">
    <property type="term" value="F:protein-N(PI)-phosphohistidine-sugar phosphotransferase activity"/>
    <property type="evidence" value="ECO:0007669"/>
    <property type="project" value="InterPro"/>
</dbReference>
<dbReference type="PROSITE" id="PS51372">
    <property type="entry name" value="PRD_2"/>
    <property type="match status" value="1"/>
</dbReference>
<dbReference type="InterPro" id="IPR016152">
    <property type="entry name" value="PTrfase/Anion_transptr"/>
</dbReference>
<accession>A0A0E3WEQ4</accession>
<keyword evidence="9" id="KW-1185">Reference proteome</keyword>
<dbReference type="InterPro" id="IPR011608">
    <property type="entry name" value="PRD"/>
</dbReference>
<proteinExistence type="predicted"/>
<dbReference type="Pfam" id="PF00359">
    <property type="entry name" value="PTS_EIIA_2"/>
    <property type="match status" value="1"/>
</dbReference>
<dbReference type="Pfam" id="PF02302">
    <property type="entry name" value="PTS_IIB"/>
    <property type="match status" value="1"/>
</dbReference>
<name>A0A0E3WEQ4_9STRE</name>
<dbReference type="PROSITE" id="PS51094">
    <property type="entry name" value="PTS_EIIA_TYPE_2"/>
    <property type="match status" value="1"/>
</dbReference>
<dbReference type="Gene3D" id="3.40.930.10">
    <property type="entry name" value="Mannitol-specific EII, Chain A"/>
    <property type="match status" value="1"/>
</dbReference>
<evidence type="ECO:0000256" key="1">
    <source>
        <dbReference type="ARBA" id="ARBA00022679"/>
    </source>
</evidence>
<dbReference type="InterPro" id="IPR003501">
    <property type="entry name" value="PTS_EIIB_2/3"/>
</dbReference>
<dbReference type="InterPro" id="IPR036634">
    <property type="entry name" value="PRD_sf"/>
</dbReference>
<dbReference type="InterPro" id="IPR013011">
    <property type="entry name" value="PTS_EIIB_2"/>
</dbReference>
<sequence length="679" mass="78349">MFDQKTLVILMTLLSEPSISLYALSVKTKFTIKELQEQVDSLNQYFRSKNLPALIVSDGSYHLPEEISSQAQKIIEELKEEQLYLAQNERIYLIFLYTFCRRDFVSNNHYQDFLKVSKNTSLTDIKNLREVMEEFDLSLTYTRAEGYAIHGLEKDKHRLALYAISELLKEPIGFWALHHVLSAWDYPNKFEELMKRTEDYYNAFQLTPIQHRLEECLYLILFILYRYGRVSKHAHLEKDKFPESLQSLTEIIIQDIASTFPLKKNIELDAKNYLSSILSGCFEGQLEGDDTYFQHLTRSVVEKMEEVSLLNFEQRDKLEDGLKRHLIPAFFRLKYRLFSTNSYTSQIKENYSDLFELVQAGLKPLEEEIGYPIPDAEISYFVVHFGGYLHQRPQSYLPYRAVIICPNGVSSSLIIKENLKKIFPKIDFIHTSRVEQLTILDESNYDLVFSTVEISSNKLSFLVSVLMTEEQTQGLIEMVAKEFPDACEDTIILEQVIETMKQYGHISRESELRSALRTLLQTKENRKDVKPLLHELITEATYQTSSEKLDWKSAIRLAAKPLLDSGQIESSYPEAMIAKVEDFGPFIDLGKGIAIPHARPEDGVNKVGMSMLVLENPIYLLDDPKHEIRLLLCIAAIDNETHLKALSHLTAILRENANVEALLASKSYSDIKNIIKQEA</sequence>
<dbReference type="SUPFAM" id="SSF63520">
    <property type="entry name" value="PTS-regulatory domain, PRD"/>
    <property type="match status" value="1"/>
</dbReference>
<evidence type="ECO:0000256" key="3">
    <source>
        <dbReference type="ARBA" id="ARBA00023015"/>
    </source>
</evidence>
<feature type="domain" description="PTS EIIB type-2" evidence="6">
    <location>
        <begin position="399"/>
        <end position="487"/>
    </location>
</feature>
<dbReference type="STRING" id="1608583.BN1356_00467"/>
<dbReference type="PROSITE" id="PS51099">
    <property type="entry name" value="PTS_EIIB_TYPE_2"/>
    <property type="match status" value="1"/>
</dbReference>